<dbReference type="InterPro" id="IPR001789">
    <property type="entry name" value="Sig_transdc_resp-reg_receiver"/>
</dbReference>
<evidence type="ECO:0000313" key="3">
    <source>
        <dbReference type="EMBL" id="GER03625.1"/>
    </source>
</evidence>
<dbReference type="RefSeq" id="WP_313979799.1">
    <property type="nucleotide sequence ID" value="NZ_BKCN01000005.1"/>
</dbReference>
<gene>
    <name evidence="3" type="ORF">JCM17846_13070</name>
</gene>
<comment type="caution">
    <text evidence="1">Lacks conserved residue(s) required for the propagation of feature annotation.</text>
</comment>
<sequence length="53" mass="5960">MAKILLAEDEDSVREFVRRGLVGHGYEVKATADGGEALELWPMISLIWCWPIS</sequence>
<evidence type="ECO:0000259" key="2">
    <source>
        <dbReference type="PROSITE" id="PS50110"/>
    </source>
</evidence>
<proteinExistence type="predicted"/>
<dbReference type="PROSITE" id="PS50110">
    <property type="entry name" value="RESPONSE_REGULATORY"/>
    <property type="match status" value="1"/>
</dbReference>
<name>A0A5A7N7K7_9PROT</name>
<dbReference type="EMBL" id="BKCN01000005">
    <property type="protein sequence ID" value="GER03625.1"/>
    <property type="molecule type" value="Genomic_DNA"/>
</dbReference>
<dbReference type="Proteomes" id="UP000324996">
    <property type="component" value="Unassembled WGS sequence"/>
</dbReference>
<feature type="domain" description="Response regulatory" evidence="2">
    <location>
        <begin position="3"/>
        <end position="53"/>
    </location>
</feature>
<dbReference type="GO" id="GO:0000160">
    <property type="term" value="P:phosphorelay signal transduction system"/>
    <property type="evidence" value="ECO:0007669"/>
    <property type="project" value="InterPro"/>
</dbReference>
<dbReference type="SUPFAM" id="SSF52172">
    <property type="entry name" value="CheY-like"/>
    <property type="match status" value="1"/>
</dbReference>
<evidence type="ECO:0000256" key="1">
    <source>
        <dbReference type="PROSITE-ProRule" id="PRU00169"/>
    </source>
</evidence>
<dbReference type="InterPro" id="IPR011006">
    <property type="entry name" value="CheY-like_superfamily"/>
</dbReference>
<dbReference type="AlphaFoldDB" id="A0A5A7N7K7"/>
<organism evidence="3 4">
    <name type="scientific">Iodidimonas nitroreducens</name>
    <dbReference type="NCBI Taxonomy" id="1236968"/>
    <lineage>
        <taxon>Bacteria</taxon>
        <taxon>Pseudomonadati</taxon>
        <taxon>Pseudomonadota</taxon>
        <taxon>Alphaproteobacteria</taxon>
        <taxon>Iodidimonadales</taxon>
        <taxon>Iodidimonadaceae</taxon>
        <taxon>Iodidimonas</taxon>
    </lineage>
</organism>
<accession>A0A5A7N7K7</accession>
<dbReference type="Gene3D" id="3.40.50.2300">
    <property type="match status" value="1"/>
</dbReference>
<keyword evidence="4" id="KW-1185">Reference proteome</keyword>
<evidence type="ECO:0000313" key="4">
    <source>
        <dbReference type="Proteomes" id="UP000324996"/>
    </source>
</evidence>
<protein>
    <recommendedName>
        <fullName evidence="2">Response regulatory domain-containing protein</fullName>
    </recommendedName>
</protein>
<reference evidence="3 4" key="1">
    <citation type="submission" date="2019-09" db="EMBL/GenBank/DDBJ databases">
        <title>NBRP : Genome information of microbial organism related human and environment.</title>
        <authorList>
            <person name="Hattori M."/>
            <person name="Oshima K."/>
            <person name="Inaba H."/>
            <person name="Suda W."/>
            <person name="Sakamoto M."/>
            <person name="Iino T."/>
            <person name="Kitahara M."/>
            <person name="Oshida Y."/>
            <person name="Iida T."/>
            <person name="Kudo T."/>
            <person name="Itoh T."/>
            <person name="Ohkuma M."/>
        </authorList>
    </citation>
    <scope>NUCLEOTIDE SEQUENCE [LARGE SCALE GENOMIC DNA]</scope>
    <source>
        <strain evidence="3 4">Q-1</strain>
    </source>
</reference>
<comment type="caution">
    <text evidence="3">The sequence shown here is derived from an EMBL/GenBank/DDBJ whole genome shotgun (WGS) entry which is preliminary data.</text>
</comment>